<dbReference type="EMBL" id="JACAZI010000009">
    <property type="protein sequence ID" value="KAF7352642.1"/>
    <property type="molecule type" value="Genomic_DNA"/>
</dbReference>
<evidence type="ECO:0000256" key="8">
    <source>
        <dbReference type="ARBA" id="ARBA00046357"/>
    </source>
</evidence>
<evidence type="ECO:0000256" key="1">
    <source>
        <dbReference type="ARBA" id="ARBA00004123"/>
    </source>
</evidence>
<comment type="subunit">
    <text evidence="9">U1 snRNP is composed of the 7 core Sm proteins B/B', D1, D2, D3, E, F and G that assemble in a heptameric protein ring on the Sm site of the small nuclear RNA to form the core snRNP, and at least 3 U1 snRNP-specific proteins U1-70K, U1-A and U1-C. U1-C interacts with U1 snRNA and the 5' splice-site region of the pre-mRNA.</text>
</comment>
<dbReference type="InterPro" id="IPR000690">
    <property type="entry name" value="Matrin/U1-C_Znf_C2H2"/>
</dbReference>
<proteinExistence type="inferred from homology"/>
<dbReference type="PANTHER" id="PTHR31148">
    <property type="entry name" value="U1 SMALL NUCLEAR RIBONUCLEOPROTEIN C"/>
    <property type="match status" value="1"/>
</dbReference>
<gene>
    <name evidence="13" type="ORF">MVEN_01229900</name>
</gene>
<evidence type="ECO:0000256" key="5">
    <source>
        <dbReference type="ARBA" id="ARBA00022884"/>
    </source>
</evidence>
<keyword evidence="11" id="KW-0812">Transmembrane</keyword>
<dbReference type="GO" id="GO:0000243">
    <property type="term" value="C:commitment complex"/>
    <property type="evidence" value="ECO:0007669"/>
    <property type="project" value="UniProtKB-UniRule"/>
</dbReference>
<keyword evidence="7 9" id="KW-0687">Ribonucleoprotein</keyword>
<dbReference type="OrthoDB" id="76567at2759"/>
<dbReference type="InterPro" id="IPR013085">
    <property type="entry name" value="U1-CZ_Znf_C2H2"/>
</dbReference>
<dbReference type="InterPro" id="IPR017340">
    <property type="entry name" value="U1_snRNP-C"/>
</dbReference>
<evidence type="ECO:0000313" key="14">
    <source>
        <dbReference type="Proteomes" id="UP000620124"/>
    </source>
</evidence>
<dbReference type="GO" id="GO:0030619">
    <property type="term" value="F:U1 snRNA binding"/>
    <property type="evidence" value="ECO:0007669"/>
    <property type="project" value="UniProtKB-UniRule"/>
</dbReference>
<keyword evidence="4 9" id="KW-0862">Zinc</keyword>
<evidence type="ECO:0000256" key="2">
    <source>
        <dbReference type="ARBA" id="ARBA00022723"/>
    </source>
</evidence>
<evidence type="ECO:0000256" key="9">
    <source>
        <dbReference type="HAMAP-Rule" id="MF_03153"/>
    </source>
</evidence>
<keyword evidence="11" id="KW-0472">Membrane</keyword>
<keyword evidence="2 9" id="KW-0479">Metal-binding</keyword>
<comment type="subcellular location">
    <subcellularLocation>
        <location evidence="1 9">Nucleus</location>
    </subcellularLocation>
</comment>
<evidence type="ECO:0000256" key="10">
    <source>
        <dbReference type="SAM" id="MobiDB-lite"/>
    </source>
</evidence>
<feature type="transmembrane region" description="Helical" evidence="11">
    <location>
        <begin position="300"/>
        <end position="318"/>
    </location>
</feature>
<keyword evidence="5 9" id="KW-0694">RNA-binding</keyword>
<comment type="function">
    <text evidence="9">Component of the spliceosomal U1 snRNP, which is essential for recognition of the pre-mRNA 5' splice-site and the subsequent assembly of the spliceosome. U1-C is directly involved in initial 5' splice-site recognition for both constitutive and regulated alternative splicing. The interaction with the 5' splice-site seems to precede base-pairing between the pre-mRNA and the U1 snRNA. Stimulates commitment or early (E) complex formation by stabilizing the base pairing of the 5' end of the U1 snRNA and the 5' splice-site region.</text>
</comment>
<dbReference type="GO" id="GO:0030627">
    <property type="term" value="F:pre-mRNA 5'-splice site binding"/>
    <property type="evidence" value="ECO:0007669"/>
    <property type="project" value="InterPro"/>
</dbReference>
<evidence type="ECO:0000256" key="7">
    <source>
        <dbReference type="ARBA" id="ARBA00023274"/>
    </source>
</evidence>
<organism evidence="13 14">
    <name type="scientific">Mycena venus</name>
    <dbReference type="NCBI Taxonomy" id="2733690"/>
    <lineage>
        <taxon>Eukaryota</taxon>
        <taxon>Fungi</taxon>
        <taxon>Dikarya</taxon>
        <taxon>Basidiomycota</taxon>
        <taxon>Agaricomycotina</taxon>
        <taxon>Agaricomycetes</taxon>
        <taxon>Agaricomycetidae</taxon>
        <taxon>Agaricales</taxon>
        <taxon>Marasmiineae</taxon>
        <taxon>Mycenaceae</taxon>
        <taxon>Mycena</taxon>
    </lineage>
</organism>
<dbReference type="PANTHER" id="PTHR31148:SF1">
    <property type="entry name" value="U1 SMALL NUCLEAR RIBONUCLEOPROTEIN C"/>
    <property type="match status" value="1"/>
</dbReference>
<dbReference type="PROSITE" id="PS50171">
    <property type="entry name" value="ZF_MATRIN"/>
    <property type="match status" value="1"/>
</dbReference>
<evidence type="ECO:0000256" key="6">
    <source>
        <dbReference type="ARBA" id="ARBA00023242"/>
    </source>
</evidence>
<evidence type="ECO:0000256" key="3">
    <source>
        <dbReference type="ARBA" id="ARBA00022771"/>
    </source>
</evidence>
<evidence type="ECO:0000256" key="11">
    <source>
        <dbReference type="SAM" id="Phobius"/>
    </source>
</evidence>
<protein>
    <recommendedName>
        <fullName evidence="9">U1 small nuclear ribonucleoprotein C</fullName>
        <shortName evidence="9">U1 snRNP C</shortName>
        <shortName evidence="9">U1-C</shortName>
        <shortName evidence="9">U1C</shortName>
    </recommendedName>
</protein>
<dbReference type="SMART" id="SM00451">
    <property type="entry name" value="ZnF_U1"/>
    <property type="match status" value="1"/>
</dbReference>
<dbReference type="SUPFAM" id="SSF57667">
    <property type="entry name" value="beta-beta-alpha zinc fingers"/>
    <property type="match status" value="1"/>
</dbReference>
<dbReference type="GO" id="GO:0005685">
    <property type="term" value="C:U1 snRNP"/>
    <property type="evidence" value="ECO:0007669"/>
    <property type="project" value="UniProtKB-UniRule"/>
</dbReference>
<evidence type="ECO:0000259" key="12">
    <source>
        <dbReference type="PROSITE" id="PS50171"/>
    </source>
</evidence>
<keyword evidence="14" id="KW-1185">Reference proteome</keyword>
<dbReference type="HAMAP" id="MF_03153">
    <property type="entry name" value="U1_C"/>
    <property type="match status" value="1"/>
</dbReference>
<evidence type="ECO:0000256" key="4">
    <source>
        <dbReference type="ARBA" id="ARBA00022833"/>
    </source>
</evidence>
<comment type="similarity">
    <text evidence="9">Belongs to the U1 small nuclear ribonucleoprotein C family.</text>
</comment>
<dbReference type="Gene3D" id="3.30.160.60">
    <property type="entry name" value="Classic Zinc Finger"/>
    <property type="match status" value="1"/>
</dbReference>
<name>A0A8H6Y6A7_9AGAR</name>
<accession>A0A8H6Y6A7</accession>
<keyword evidence="6 9" id="KW-0539">Nucleus</keyword>
<sequence>MPVSSRSPLSLTKTRSLRDRRIKSNGSWMDDDSMRLWVTRSVSHGFLTLTATMPKHYCDYCDVFLTHDSTSVRKAHNSGRNHLSNVRDYYASLGHDKAQSIIDQITSAYETSGGPPPGGFGFGPQHLGGPPPGYGAPMFGGPMPPPGFGGPRPPFPPNGFPPPMMGAPPPFPPNGMPMGPPGGFPGGPPPFPPKRPPRRCPAAIPTQRRPSRWTSWWLQRPAAAEPKQPVWPSWSPTSTRERAHPFCSGRRRSVSHCPSASSPRFPSPTSVHSSHGSISPSSLAVLAVGLLNFGDKVGKISAAMFSVIAMGIMVYALYTYHWRAASIRRGGRGPYDDRLGPTVLCISLLVAIVVNFVLRFTAS</sequence>
<evidence type="ECO:0000313" key="13">
    <source>
        <dbReference type="EMBL" id="KAF7352642.1"/>
    </source>
</evidence>
<dbReference type="FunFam" id="3.30.160.60:FF:000059">
    <property type="entry name" value="U1 small nuclear ribonucleoprotein C"/>
    <property type="match status" value="1"/>
</dbReference>
<dbReference type="GO" id="GO:0071004">
    <property type="term" value="C:U2-type prespliceosome"/>
    <property type="evidence" value="ECO:0007669"/>
    <property type="project" value="UniProtKB-UniRule"/>
</dbReference>
<reference evidence="13" key="1">
    <citation type="submission" date="2020-05" db="EMBL/GenBank/DDBJ databases">
        <title>Mycena genomes resolve the evolution of fungal bioluminescence.</title>
        <authorList>
            <person name="Tsai I.J."/>
        </authorList>
    </citation>
    <scope>NUCLEOTIDE SEQUENCE</scope>
    <source>
        <strain evidence="13">CCC161011</strain>
    </source>
</reference>
<dbReference type="GO" id="GO:0000387">
    <property type="term" value="P:spliceosomal snRNP assembly"/>
    <property type="evidence" value="ECO:0007669"/>
    <property type="project" value="UniProtKB-UniRule"/>
</dbReference>
<comment type="subunit">
    <text evidence="8">Component of the U1 snRNP. The U1 snRNP is composed of the U1 snRNA and the 7 core Sm proteins SNRPB, SNRPD1, SNRPD2, SNRPD3, SNRPE, SNRPF and SNRPG that assemble in a heptameric protein ring on the Sm site of the small nuclear RNA to form the core snRNP, and at least 3 U1 snRNP-specific proteins SNRNP70/U1-70K, SNRPA/U1-A and SNRPC/U1-C. SNRPC/U1-C interacts with U1 snRNA and the 5' splice-site region of the pre-mRNA. Interacts (via N-terminus) with TIA1 (via C-terminus); thereby promoting spliceosomal U1 snRNP recruitment to 5' splice sites.</text>
</comment>
<dbReference type="AlphaFoldDB" id="A0A8H6Y6A7"/>
<dbReference type="InterPro" id="IPR003604">
    <property type="entry name" value="Matrin/U1-like-C_Znf_C2H2"/>
</dbReference>
<feature type="region of interest" description="Disordered" evidence="10">
    <location>
        <begin position="227"/>
        <end position="273"/>
    </location>
</feature>
<feature type="transmembrane region" description="Helical" evidence="11">
    <location>
        <begin position="339"/>
        <end position="358"/>
    </location>
</feature>
<dbReference type="InterPro" id="IPR036236">
    <property type="entry name" value="Znf_C2H2_sf"/>
</dbReference>
<dbReference type="Pfam" id="PF06220">
    <property type="entry name" value="zf-U1"/>
    <property type="match status" value="1"/>
</dbReference>
<dbReference type="GO" id="GO:0000395">
    <property type="term" value="P:mRNA 5'-splice site recognition"/>
    <property type="evidence" value="ECO:0007669"/>
    <property type="project" value="UniProtKB-UniRule"/>
</dbReference>
<comment type="caution">
    <text evidence="13">The sequence shown here is derived from an EMBL/GenBank/DDBJ whole genome shotgun (WGS) entry which is preliminary data.</text>
</comment>
<dbReference type="GO" id="GO:0003729">
    <property type="term" value="F:mRNA binding"/>
    <property type="evidence" value="ECO:0007669"/>
    <property type="project" value="UniProtKB-UniRule"/>
</dbReference>
<dbReference type="Proteomes" id="UP000620124">
    <property type="component" value="Unassembled WGS sequence"/>
</dbReference>
<keyword evidence="11" id="KW-1133">Transmembrane helix</keyword>
<dbReference type="GO" id="GO:0008270">
    <property type="term" value="F:zinc ion binding"/>
    <property type="evidence" value="ECO:0007669"/>
    <property type="project" value="UniProtKB-UniRule"/>
</dbReference>
<feature type="domain" description="Matrin-type" evidence="12">
    <location>
        <begin position="56"/>
        <end position="88"/>
    </location>
</feature>
<keyword evidence="3 9" id="KW-0863">Zinc-finger</keyword>